<comment type="caution">
    <text evidence="2">The sequence shown here is derived from an EMBL/GenBank/DDBJ whole genome shotgun (WGS) entry which is preliminary data.</text>
</comment>
<protein>
    <recommendedName>
        <fullName evidence="4">Lipoprotein-34 (NlpB)</fullName>
    </recommendedName>
</protein>
<dbReference type="PROSITE" id="PS51257">
    <property type="entry name" value="PROKAR_LIPOPROTEIN"/>
    <property type="match status" value="1"/>
</dbReference>
<name>A0A0B2UFS5_9GAMM</name>
<evidence type="ECO:0000313" key="3">
    <source>
        <dbReference type="Proteomes" id="UP000031012"/>
    </source>
</evidence>
<evidence type="ECO:0008006" key="4">
    <source>
        <dbReference type="Google" id="ProtNLM"/>
    </source>
</evidence>
<dbReference type="Proteomes" id="UP000031012">
    <property type="component" value="Unassembled WGS sequence"/>
</dbReference>
<proteinExistence type="predicted"/>
<evidence type="ECO:0000256" key="1">
    <source>
        <dbReference type="SAM" id="SignalP"/>
    </source>
</evidence>
<keyword evidence="1" id="KW-0732">Signal</keyword>
<dbReference type="EMBL" id="JHQK01000003">
    <property type="protein sequence ID" value="KHN68213.1"/>
    <property type="molecule type" value="Genomic_DNA"/>
</dbReference>
<evidence type="ECO:0000313" key="2">
    <source>
        <dbReference type="EMBL" id="KHN68213.1"/>
    </source>
</evidence>
<reference evidence="2 3" key="1">
    <citation type="submission" date="2014-03" db="EMBL/GenBank/DDBJ databases">
        <title>Genome sequence of the diesel-degrader and plant-growth promoter Acinetobacter oleivorans PF-1 isolated from the roots of poplar tree.</title>
        <authorList>
            <person name="Gkorezis P."/>
            <person name="van Hamme J."/>
            <person name="Rineau F."/>
            <person name="Vangronsveld J."/>
            <person name="Francetti A."/>
        </authorList>
    </citation>
    <scope>NUCLEOTIDE SEQUENCE [LARGE SCALE GENOMIC DNA]</scope>
    <source>
        <strain evidence="2 3">PF1</strain>
    </source>
</reference>
<gene>
    <name evidence="2" type="ORF">DH17_10980</name>
</gene>
<organism evidence="2 3">
    <name type="scientific">Acinetobacter oleivorans</name>
    <dbReference type="NCBI Taxonomy" id="1148157"/>
    <lineage>
        <taxon>Bacteria</taxon>
        <taxon>Pseudomonadati</taxon>
        <taxon>Pseudomonadota</taxon>
        <taxon>Gammaproteobacteria</taxon>
        <taxon>Moraxellales</taxon>
        <taxon>Moraxellaceae</taxon>
        <taxon>Acinetobacter</taxon>
    </lineage>
</organism>
<dbReference type="AlphaFoldDB" id="A0A0B2UFS5"/>
<sequence>MMQLRLGLVLAVSALSLAGCGRFAINNHSLDYKNAKQLAPLEYPADATVRPVTPLYPAPTVDQLAIEHAPKFENQRGNRFALPRPEQTQGSNATADASAQTTTALGRPQLVTDGNKNPLLKVDGNTTEIWQYTKATLSTLNYNIIAQGSNQATIKVNDNTYVLKLTGVGSSHTLALFNVDNTFASPDVATEVLNQIYQNWPA</sequence>
<accession>A0A0B2UFS5</accession>
<feature type="signal peptide" evidence="1">
    <location>
        <begin position="1"/>
        <end position="18"/>
    </location>
</feature>
<feature type="chain" id="PRO_5002077265" description="Lipoprotein-34 (NlpB)" evidence="1">
    <location>
        <begin position="19"/>
        <end position="202"/>
    </location>
</feature>